<keyword evidence="3" id="KW-1185">Reference proteome</keyword>
<feature type="signal peptide" evidence="1">
    <location>
        <begin position="1"/>
        <end position="18"/>
    </location>
</feature>
<feature type="chain" id="PRO_5036221256" evidence="1">
    <location>
        <begin position="19"/>
        <end position="423"/>
    </location>
</feature>
<sequence length="423" mass="49041">MQSTSLLFFSFVLLRISADLSDEKLKKYDKVRITEKNYEKIKTIHVNWYLTSLKAIMGQLGKDLYKELNYVDQQKLAYCLNKIDDKKDLQQSAVCLVKARKRHNLATKLNINNTNKKKNDLKTNIKTSNIHMQYKTTDAPSFNNYIHQHIHKIKITKVPKYALLRRQKLFLPLSRPVRLRGVHRQKRSSRFTTFKERESDENKEKIVVKTVDKLTKLKDVKDKNYVNRIINLLSSFADNSTDNTKNKAVEWKQTYDRLLKLKQRFQEKEKEPGARVYSMRMYDLVLDRKTPSMTRKQSRSPQGLLQMAMTLFNQVGGQEHKNLRESMNLNILSPRIASVMPEKSGASDMSLSPSVLSFYESNDKNDIASIPKLLKIAGVGKTERDALLAALMKFSGANKVVDEAVAFLDNINFMSKNLVQRRQ</sequence>
<reference evidence="2" key="1">
    <citation type="submission" date="2020-09" db="EMBL/GenBank/DDBJ databases">
        <authorList>
            <person name="Kikuchi T."/>
        </authorList>
    </citation>
    <scope>NUCLEOTIDE SEQUENCE</scope>
    <source>
        <strain evidence="2">SH1</strain>
    </source>
</reference>
<dbReference type="Proteomes" id="UP000614601">
    <property type="component" value="Unassembled WGS sequence"/>
</dbReference>
<evidence type="ECO:0000313" key="3">
    <source>
        <dbReference type="Proteomes" id="UP000614601"/>
    </source>
</evidence>
<dbReference type="Proteomes" id="UP000783686">
    <property type="component" value="Unassembled WGS sequence"/>
</dbReference>
<dbReference type="AlphaFoldDB" id="A0A811L2X2"/>
<gene>
    <name evidence="2" type="ORF">BOKJ2_LOCUS9470</name>
</gene>
<organism evidence="2 3">
    <name type="scientific">Bursaphelenchus okinawaensis</name>
    <dbReference type="NCBI Taxonomy" id="465554"/>
    <lineage>
        <taxon>Eukaryota</taxon>
        <taxon>Metazoa</taxon>
        <taxon>Ecdysozoa</taxon>
        <taxon>Nematoda</taxon>
        <taxon>Chromadorea</taxon>
        <taxon>Rhabditida</taxon>
        <taxon>Tylenchina</taxon>
        <taxon>Tylenchomorpha</taxon>
        <taxon>Aphelenchoidea</taxon>
        <taxon>Aphelenchoididae</taxon>
        <taxon>Bursaphelenchus</taxon>
    </lineage>
</organism>
<dbReference type="EMBL" id="CAJFCW020000004">
    <property type="protein sequence ID" value="CAG9115122.1"/>
    <property type="molecule type" value="Genomic_DNA"/>
</dbReference>
<protein>
    <submittedName>
        <fullName evidence="2">Uncharacterized protein</fullName>
    </submittedName>
</protein>
<comment type="caution">
    <text evidence="2">The sequence shown here is derived from an EMBL/GenBank/DDBJ whole genome shotgun (WGS) entry which is preliminary data.</text>
</comment>
<keyword evidence="1" id="KW-0732">Signal</keyword>
<dbReference type="OrthoDB" id="5868188at2759"/>
<proteinExistence type="predicted"/>
<dbReference type="PANTHER" id="PTHR21523">
    <property type="match status" value="1"/>
</dbReference>
<accession>A0A811L2X2</accession>
<evidence type="ECO:0000256" key="1">
    <source>
        <dbReference type="SAM" id="SignalP"/>
    </source>
</evidence>
<evidence type="ECO:0000313" key="2">
    <source>
        <dbReference type="EMBL" id="CAD5221489.1"/>
    </source>
</evidence>
<dbReference type="EMBL" id="CAJFDH010000004">
    <property type="protein sequence ID" value="CAD5221489.1"/>
    <property type="molecule type" value="Genomic_DNA"/>
</dbReference>
<dbReference type="PANTHER" id="PTHR21523:SF46">
    <property type="entry name" value="MLT-TEN (MLT-10) RELATED"/>
    <property type="match status" value="1"/>
</dbReference>
<name>A0A811L2X2_9BILA</name>